<dbReference type="AlphaFoldDB" id="A0A4C2A132"/>
<accession>A0A4C2A132</accession>
<name>A0A4C2A132_EUMVA</name>
<comment type="caution">
    <text evidence="1">The sequence shown here is derived from an EMBL/GenBank/DDBJ whole genome shotgun (WGS) entry which is preliminary data.</text>
</comment>
<reference evidence="1 2" key="1">
    <citation type="journal article" date="2019" name="Commun. Biol.">
        <title>The bagworm genome reveals a unique fibroin gene that provides high tensile strength.</title>
        <authorList>
            <person name="Kono N."/>
            <person name="Nakamura H."/>
            <person name="Ohtoshi R."/>
            <person name="Tomita M."/>
            <person name="Numata K."/>
            <person name="Arakawa K."/>
        </authorList>
    </citation>
    <scope>NUCLEOTIDE SEQUENCE [LARGE SCALE GENOMIC DNA]</scope>
</reference>
<sequence>MEEILESKGNFMSNKTINTKDRVMNCSPLPRLTYECQMKKFTARVLHKIIICQRELERSNKNKIHENKTNNKRNKYLKLRTTAEGEMGRLRSEAKRLEIDYNNDL</sequence>
<proteinExistence type="predicted"/>
<evidence type="ECO:0000313" key="2">
    <source>
        <dbReference type="Proteomes" id="UP000299102"/>
    </source>
</evidence>
<dbReference type="EMBL" id="BGZK01002408">
    <property type="protein sequence ID" value="GBP93698.1"/>
    <property type="molecule type" value="Genomic_DNA"/>
</dbReference>
<dbReference type="Proteomes" id="UP000299102">
    <property type="component" value="Unassembled WGS sequence"/>
</dbReference>
<organism evidence="1 2">
    <name type="scientific">Eumeta variegata</name>
    <name type="common">Bagworm moth</name>
    <name type="synonym">Eumeta japonica</name>
    <dbReference type="NCBI Taxonomy" id="151549"/>
    <lineage>
        <taxon>Eukaryota</taxon>
        <taxon>Metazoa</taxon>
        <taxon>Ecdysozoa</taxon>
        <taxon>Arthropoda</taxon>
        <taxon>Hexapoda</taxon>
        <taxon>Insecta</taxon>
        <taxon>Pterygota</taxon>
        <taxon>Neoptera</taxon>
        <taxon>Endopterygota</taxon>
        <taxon>Lepidoptera</taxon>
        <taxon>Glossata</taxon>
        <taxon>Ditrysia</taxon>
        <taxon>Tineoidea</taxon>
        <taxon>Psychidae</taxon>
        <taxon>Oiketicinae</taxon>
        <taxon>Eumeta</taxon>
    </lineage>
</organism>
<gene>
    <name evidence="1" type="ORF">EVAR_68191_1</name>
</gene>
<evidence type="ECO:0000313" key="1">
    <source>
        <dbReference type="EMBL" id="GBP93698.1"/>
    </source>
</evidence>
<keyword evidence="2" id="KW-1185">Reference proteome</keyword>
<protein>
    <submittedName>
        <fullName evidence="1">Uncharacterized protein</fullName>
    </submittedName>
</protein>